<gene>
    <name evidence="1" type="ORF">Pfl04_47990</name>
</gene>
<name>A0A8J3M3T9_9ACTN</name>
<evidence type="ECO:0008006" key="3">
    <source>
        <dbReference type="Google" id="ProtNLM"/>
    </source>
</evidence>
<dbReference type="Proteomes" id="UP000653674">
    <property type="component" value="Unassembled WGS sequence"/>
</dbReference>
<comment type="caution">
    <text evidence="1">The sequence shown here is derived from an EMBL/GenBank/DDBJ whole genome shotgun (WGS) entry which is preliminary data.</text>
</comment>
<proteinExistence type="predicted"/>
<dbReference type="AlphaFoldDB" id="A0A8J3M3T9"/>
<protein>
    <recommendedName>
        <fullName evidence="3">EamA-like transporter family protein</fullName>
    </recommendedName>
</protein>
<sequence>MGIVTFFAGLSRLGASTTATLSTLEPVVTVGSAALLLVRASRTRELAPAPPAAVSRQR</sequence>
<dbReference type="EMBL" id="BONU01000053">
    <property type="protein sequence ID" value="GIG76395.1"/>
    <property type="molecule type" value="Genomic_DNA"/>
</dbReference>
<evidence type="ECO:0000313" key="2">
    <source>
        <dbReference type="Proteomes" id="UP000653674"/>
    </source>
</evidence>
<reference evidence="1" key="1">
    <citation type="submission" date="2021-01" db="EMBL/GenBank/DDBJ databases">
        <title>Whole genome shotgun sequence of Planosporangium flavigriseum NBRC 105377.</title>
        <authorList>
            <person name="Komaki H."/>
            <person name="Tamura T."/>
        </authorList>
    </citation>
    <scope>NUCLEOTIDE SEQUENCE</scope>
    <source>
        <strain evidence="1">NBRC 105377</strain>
    </source>
</reference>
<evidence type="ECO:0000313" key="1">
    <source>
        <dbReference type="EMBL" id="GIG76395.1"/>
    </source>
</evidence>
<keyword evidence="2" id="KW-1185">Reference proteome</keyword>
<organism evidence="1 2">
    <name type="scientific">Planosporangium flavigriseum</name>
    <dbReference type="NCBI Taxonomy" id="373681"/>
    <lineage>
        <taxon>Bacteria</taxon>
        <taxon>Bacillati</taxon>
        <taxon>Actinomycetota</taxon>
        <taxon>Actinomycetes</taxon>
        <taxon>Micromonosporales</taxon>
        <taxon>Micromonosporaceae</taxon>
        <taxon>Planosporangium</taxon>
    </lineage>
</organism>
<accession>A0A8J3M3T9</accession>